<dbReference type="Pfam" id="PF01421">
    <property type="entry name" value="Reprolysin"/>
    <property type="match status" value="1"/>
</dbReference>
<dbReference type="GO" id="GO:0006509">
    <property type="term" value="P:membrane protein ectodomain proteolysis"/>
    <property type="evidence" value="ECO:0007669"/>
    <property type="project" value="TreeGrafter"/>
</dbReference>
<evidence type="ECO:0000313" key="11">
    <source>
        <dbReference type="WBParaSite" id="Pan_g20635.t1"/>
    </source>
</evidence>
<dbReference type="WBParaSite" id="Pan_g20635.t1">
    <property type="protein sequence ID" value="Pan_g20635.t1"/>
    <property type="gene ID" value="Pan_g20635"/>
</dbReference>
<dbReference type="Proteomes" id="UP000492821">
    <property type="component" value="Unassembled WGS sequence"/>
</dbReference>
<dbReference type="InterPro" id="IPR041645">
    <property type="entry name" value="ADAMTS_CR_2"/>
</dbReference>
<dbReference type="AlphaFoldDB" id="A0A7E4VHQ8"/>
<reference evidence="11" key="2">
    <citation type="submission" date="2020-10" db="UniProtKB">
        <authorList>
            <consortium name="WormBaseParasite"/>
        </authorList>
    </citation>
    <scope>IDENTIFICATION</scope>
</reference>
<dbReference type="InterPro" id="IPR001590">
    <property type="entry name" value="Peptidase_M12B"/>
</dbReference>
<keyword evidence="2 8" id="KW-0479">Metal-binding</keyword>
<feature type="active site" evidence="8">
    <location>
        <position position="222"/>
    </location>
</feature>
<dbReference type="SUPFAM" id="SSF55486">
    <property type="entry name" value="Metalloproteases ('zincins'), catalytic domain"/>
    <property type="match status" value="1"/>
</dbReference>
<dbReference type="GO" id="GO:0046872">
    <property type="term" value="F:metal ion binding"/>
    <property type="evidence" value="ECO:0007669"/>
    <property type="project" value="UniProtKB-KW"/>
</dbReference>
<evidence type="ECO:0000256" key="4">
    <source>
        <dbReference type="ARBA" id="ARBA00022833"/>
    </source>
</evidence>
<feature type="binding site" evidence="8">
    <location>
        <position position="221"/>
    </location>
    <ligand>
        <name>Zn(2+)</name>
        <dbReference type="ChEBI" id="CHEBI:29105"/>
        <note>catalytic</note>
    </ligand>
</feature>
<dbReference type="GO" id="GO:0004222">
    <property type="term" value="F:metalloendopeptidase activity"/>
    <property type="evidence" value="ECO:0007669"/>
    <property type="project" value="InterPro"/>
</dbReference>
<name>A0A7E4VHQ8_PANRE</name>
<evidence type="ECO:0000259" key="9">
    <source>
        <dbReference type="PROSITE" id="PS50215"/>
    </source>
</evidence>
<accession>A0A7E4VHQ8</accession>
<evidence type="ECO:0000256" key="8">
    <source>
        <dbReference type="PROSITE-ProRule" id="PRU00276"/>
    </source>
</evidence>
<dbReference type="Gene3D" id="3.40.390.10">
    <property type="entry name" value="Collagenase (Catalytic Domain)"/>
    <property type="match status" value="1"/>
</dbReference>
<protein>
    <submittedName>
        <fullName evidence="11">Peptidase M12B domain-containing protein</fullName>
    </submittedName>
</protein>
<keyword evidence="7" id="KW-0325">Glycoprotein</keyword>
<dbReference type="InterPro" id="IPR024079">
    <property type="entry name" value="MetalloPept_cat_dom_sf"/>
</dbReference>
<feature type="binding site" evidence="8">
    <location>
        <position position="231"/>
    </location>
    <ligand>
        <name>Zn(2+)</name>
        <dbReference type="ChEBI" id="CHEBI:29105"/>
        <note>catalytic</note>
    </ligand>
</feature>
<evidence type="ECO:0000256" key="3">
    <source>
        <dbReference type="ARBA" id="ARBA00022801"/>
    </source>
</evidence>
<dbReference type="PANTHER" id="PTHR11905">
    <property type="entry name" value="ADAM A DISINTEGRIN AND METALLOPROTEASE DOMAIN"/>
    <property type="match status" value="1"/>
</dbReference>
<feature type="domain" description="Peptidase M12B" evidence="9">
    <location>
        <begin position="147"/>
        <end position="289"/>
    </location>
</feature>
<evidence type="ECO:0000256" key="2">
    <source>
        <dbReference type="ARBA" id="ARBA00022723"/>
    </source>
</evidence>
<dbReference type="Gene3D" id="3.40.1620.60">
    <property type="match status" value="1"/>
</dbReference>
<evidence type="ECO:0000256" key="5">
    <source>
        <dbReference type="ARBA" id="ARBA00023049"/>
    </source>
</evidence>
<reference evidence="10" key="1">
    <citation type="journal article" date="2013" name="Genetics">
        <title>The draft genome and transcriptome of Panagrellus redivivus are shaped by the harsh demands of a free-living lifestyle.</title>
        <authorList>
            <person name="Srinivasan J."/>
            <person name="Dillman A.R."/>
            <person name="Macchietto M.G."/>
            <person name="Heikkinen L."/>
            <person name="Lakso M."/>
            <person name="Fracchia K.M."/>
            <person name="Antoshechkin I."/>
            <person name="Mortazavi A."/>
            <person name="Wong G."/>
            <person name="Sternberg P.W."/>
        </authorList>
    </citation>
    <scope>NUCLEOTIDE SEQUENCE [LARGE SCALE GENOMIC DNA]</scope>
    <source>
        <strain evidence="10">MT8872</strain>
    </source>
</reference>
<keyword evidence="3" id="KW-0378">Hydrolase</keyword>
<sequence>MAFDNLSLSLDNVQSTSLDAARREAELALEISARNTAGNLKMDVLMVADHTLFEAFFELQHGHHDKGYFAASAYLEATFQQMEHIFAKQQFFGKHKIDLRYSGALVIQEARDCPLKHVFYGEAGQTIGNSTFDNIGEGDSRLFWSINATKALNSLIHWRRLHMDVLPKHDHIVFITKFDLIADNGDSGTQGLAYVANACGLAPISVVEDVGGLTTAKIACHEIGHNLGAPHDGEFDDCDPRENFMMAPSASATTNSRVFANGFTFSECSIHYIEKYLSRTNSSCLTAHVKKTPPEKRHIYRSPYTQEPVRKLKLGEQFGISKQCQIAFAPHYGECTHSGYTFISPDPCRRLWCKNRLLGRRALCETKSYIPMADGTECAKGKWCLAGACVANPYYDPEEGCEDINDHYCREKYSPSTMKIFCARKSFAAICCRQCKKYNQYIYDKYRDAEKRFRKKKVPPRMIKPVPTYRVADDNLTNTTFFNEF</sequence>
<dbReference type="PROSITE" id="PS50215">
    <property type="entry name" value="ADAM_MEPRO"/>
    <property type="match status" value="1"/>
</dbReference>
<feature type="binding site" evidence="8">
    <location>
        <position position="225"/>
    </location>
    <ligand>
        <name>Zn(2+)</name>
        <dbReference type="ChEBI" id="CHEBI:29105"/>
        <note>catalytic</note>
    </ligand>
</feature>
<comment type="caution">
    <text evidence="8">Lacks conserved residue(s) required for the propagation of feature annotation.</text>
</comment>
<keyword evidence="4 8" id="KW-0862">Zinc</keyword>
<keyword evidence="10" id="KW-1185">Reference proteome</keyword>
<organism evidence="10 11">
    <name type="scientific">Panagrellus redivivus</name>
    <name type="common">Microworm</name>
    <dbReference type="NCBI Taxonomy" id="6233"/>
    <lineage>
        <taxon>Eukaryota</taxon>
        <taxon>Metazoa</taxon>
        <taxon>Ecdysozoa</taxon>
        <taxon>Nematoda</taxon>
        <taxon>Chromadorea</taxon>
        <taxon>Rhabditida</taxon>
        <taxon>Tylenchina</taxon>
        <taxon>Panagrolaimomorpha</taxon>
        <taxon>Panagrolaimoidea</taxon>
        <taxon>Panagrolaimidae</taxon>
        <taxon>Panagrellus</taxon>
    </lineage>
</organism>
<evidence type="ECO:0000313" key="10">
    <source>
        <dbReference type="Proteomes" id="UP000492821"/>
    </source>
</evidence>
<dbReference type="PANTHER" id="PTHR11905:SF159">
    <property type="entry name" value="ADAM METALLOPROTEASE"/>
    <property type="match status" value="1"/>
</dbReference>
<proteinExistence type="predicted"/>
<keyword evidence="5" id="KW-0482">Metalloprotease</keyword>
<keyword evidence="6" id="KW-1015">Disulfide bond</keyword>
<keyword evidence="1" id="KW-0645">Protease</keyword>
<dbReference type="Pfam" id="PF17771">
    <property type="entry name" value="ADAMTS_CR_2"/>
    <property type="match status" value="1"/>
</dbReference>
<evidence type="ECO:0000256" key="1">
    <source>
        <dbReference type="ARBA" id="ARBA00022670"/>
    </source>
</evidence>
<evidence type="ECO:0000256" key="6">
    <source>
        <dbReference type="ARBA" id="ARBA00023157"/>
    </source>
</evidence>
<evidence type="ECO:0000256" key="7">
    <source>
        <dbReference type="ARBA" id="ARBA00023180"/>
    </source>
</evidence>